<accession>A0A4D7QLE0</accession>
<gene>
    <name evidence="4" type="ORF">E8L99_23045</name>
</gene>
<dbReference type="RefSeq" id="WP_137101754.1">
    <property type="nucleotide sequence ID" value="NZ_CP039865.1"/>
</dbReference>
<dbReference type="EMBL" id="CP039865">
    <property type="protein sequence ID" value="QCK88428.1"/>
    <property type="molecule type" value="Genomic_DNA"/>
</dbReference>
<organism evidence="4 5">
    <name type="scientific">Phreatobacter aquaticus</name>
    <dbReference type="NCBI Taxonomy" id="2570229"/>
    <lineage>
        <taxon>Bacteria</taxon>
        <taxon>Pseudomonadati</taxon>
        <taxon>Pseudomonadota</taxon>
        <taxon>Alphaproteobacteria</taxon>
        <taxon>Hyphomicrobiales</taxon>
        <taxon>Phreatobacteraceae</taxon>
        <taxon>Phreatobacter</taxon>
    </lineage>
</organism>
<feature type="chain" id="PRO_5020591489" evidence="1">
    <location>
        <begin position="37"/>
        <end position="564"/>
    </location>
</feature>
<evidence type="ECO:0000259" key="2">
    <source>
        <dbReference type="Pfam" id="PF13598"/>
    </source>
</evidence>
<dbReference type="AlphaFoldDB" id="A0A4D7QLE0"/>
<dbReference type="Proteomes" id="UP000298588">
    <property type="component" value="Chromosome"/>
</dbReference>
<dbReference type="Pfam" id="PF13598">
    <property type="entry name" value="DUF4139"/>
    <property type="match status" value="1"/>
</dbReference>
<protein>
    <submittedName>
        <fullName evidence="4">Mucoidy inhibitor MuiA family protein</fullName>
    </submittedName>
</protein>
<feature type="signal peptide" evidence="1">
    <location>
        <begin position="1"/>
        <end position="36"/>
    </location>
</feature>
<name>A0A4D7QLE0_9HYPH</name>
<evidence type="ECO:0000313" key="4">
    <source>
        <dbReference type="EMBL" id="QCK88428.1"/>
    </source>
</evidence>
<dbReference type="InterPro" id="IPR025554">
    <property type="entry name" value="DUF4140"/>
</dbReference>
<dbReference type="InterPro" id="IPR037291">
    <property type="entry name" value="DUF4139"/>
</dbReference>
<keyword evidence="1" id="KW-0732">Signal</keyword>
<dbReference type="OrthoDB" id="580912at2"/>
<evidence type="ECO:0000256" key="1">
    <source>
        <dbReference type="SAM" id="SignalP"/>
    </source>
</evidence>
<dbReference type="KEGG" id="paqt:E8L99_23045"/>
<reference evidence="4 5" key="1">
    <citation type="submission" date="2019-04" db="EMBL/GenBank/DDBJ databases">
        <title>Phreatobacter aquaticus sp. nov.</title>
        <authorList>
            <person name="Choi A."/>
            <person name="Baek K."/>
        </authorList>
    </citation>
    <scope>NUCLEOTIDE SEQUENCE [LARGE SCALE GENOMIC DNA]</scope>
    <source>
        <strain evidence="4 5">NMCR1094</strain>
    </source>
</reference>
<keyword evidence="5" id="KW-1185">Reference proteome</keyword>
<sequence length="564" mass="61130">MISPASAQHRLLPRRRLGRRLALVSALALMTSPAFAAEFDLPSRIDQVTVFPDGASVTRRFAVDVPAGEHVVVLGDLPLTADPGSLRIAGAGDGALIVGSVDARQPRAFERPDPERVQKLEALRDERQSLDDRIAAERLRKRAAEALVSSSVLSGGERGLNVAEARLALAAVVEETNAADTAIRAAALRQRAIDREIAVLDAGLRAQPPRRLEARISIDARAAYKGELTVTYAVRNARWLPVYDARLTTTGTKPALELVRRAEIRQETGEAWENVTLGVSTARVSRGGAAPQLQPMVLRLQEPRYRMEDSVSGGASRSLAVPAPAAPIAGRVEQNESRAQAAPVTEAEAVVEAGGFQAVFHIPGRSTVASGETERALRIGSMAIEPQLVSRAVPSVDPTAFLEAQFKHADDVPLMPGRVSLYRDGVFAGRSQLKAATREEPLTLGFGPDDMIKVEHRVFRQTEGSAGLMGSSRVDQREFRISVHNGASTPRRIVIEDRVPVTENQELKVETLPNLTQPTTRDVRGRRGIVEWAFDLAPGATSEIRHGWRLRWPAEKILGPIGRS</sequence>
<dbReference type="PANTHER" id="PTHR31005:SF8">
    <property type="entry name" value="DUF4139 DOMAIN-CONTAINING PROTEIN"/>
    <property type="match status" value="1"/>
</dbReference>
<dbReference type="NCBIfam" id="TIGR02231">
    <property type="entry name" value="mucoidy inhibitor MuiA family protein"/>
    <property type="match status" value="1"/>
</dbReference>
<proteinExistence type="predicted"/>
<dbReference type="InterPro" id="IPR011935">
    <property type="entry name" value="CHP02231"/>
</dbReference>
<evidence type="ECO:0000313" key="5">
    <source>
        <dbReference type="Proteomes" id="UP000298588"/>
    </source>
</evidence>
<evidence type="ECO:0000259" key="3">
    <source>
        <dbReference type="Pfam" id="PF13600"/>
    </source>
</evidence>
<feature type="domain" description="DUF4139" evidence="2">
    <location>
        <begin position="228"/>
        <end position="553"/>
    </location>
</feature>
<dbReference type="Pfam" id="PF13600">
    <property type="entry name" value="DUF4140"/>
    <property type="match status" value="1"/>
</dbReference>
<feature type="domain" description="DUF4140" evidence="3">
    <location>
        <begin position="48"/>
        <end position="146"/>
    </location>
</feature>
<dbReference type="PANTHER" id="PTHR31005">
    <property type="entry name" value="DUF4139 DOMAIN-CONTAINING PROTEIN"/>
    <property type="match status" value="1"/>
</dbReference>